<dbReference type="AlphaFoldDB" id="A0A919KRL1"/>
<dbReference type="GO" id="GO:0030170">
    <property type="term" value="F:pyridoxal phosphate binding"/>
    <property type="evidence" value="ECO:0007669"/>
    <property type="project" value="InterPro"/>
</dbReference>
<dbReference type="GO" id="GO:0016212">
    <property type="term" value="F:kynurenine-oxoglutarate transaminase activity"/>
    <property type="evidence" value="ECO:0007669"/>
    <property type="project" value="TreeGrafter"/>
</dbReference>
<evidence type="ECO:0000256" key="5">
    <source>
        <dbReference type="SAM" id="MobiDB-lite"/>
    </source>
</evidence>
<organism evidence="7 8">
    <name type="scientific">Streptomyces sulfonofaciens</name>
    <dbReference type="NCBI Taxonomy" id="68272"/>
    <lineage>
        <taxon>Bacteria</taxon>
        <taxon>Bacillati</taxon>
        <taxon>Actinomycetota</taxon>
        <taxon>Actinomycetes</taxon>
        <taxon>Kitasatosporales</taxon>
        <taxon>Streptomycetaceae</taxon>
        <taxon>Streptomyces</taxon>
    </lineage>
</organism>
<dbReference type="Pfam" id="PF00155">
    <property type="entry name" value="Aminotran_1_2"/>
    <property type="match status" value="2"/>
</dbReference>
<dbReference type="InterPro" id="IPR015422">
    <property type="entry name" value="PyrdxlP-dep_Trfase_small"/>
</dbReference>
<evidence type="ECO:0000313" key="7">
    <source>
        <dbReference type="EMBL" id="GHH69506.1"/>
    </source>
</evidence>
<evidence type="ECO:0000256" key="1">
    <source>
        <dbReference type="ARBA" id="ARBA00001933"/>
    </source>
</evidence>
<dbReference type="PANTHER" id="PTHR43807:SF20">
    <property type="entry name" value="FI04487P"/>
    <property type="match status" value="1"/>
</dbReference>
<feature type="compositionally biased region" description="Low complexity" evidence="5">
    <location>
        <begin position="159"/>
        <end position="171"/>
    </location>
</feature>
<accession>A0A919KRL1</accession>
<keyword evidence="8" id="KW-1185">Reference proteome</keyword>
<keyword evidence="3" id="KW-0808">Transferase</keyword>
<evidence type="ECO:0000313" key="8">
    <source>
        <dbReference type="Proteomes" id="UP000603708"/>
    </source>
</evidence>
<dbReference type="SUPFAM" id="SSF53383">
    <property type="entry name" value="PLP-dependent transferases"/>
    <property type="match status" value="1"/>
</dbReference>
<keyword evidence="4" id="KW-0663">Pyridoxal phosphate</keyword>
<dbReference type="InterPro" id="IPR051326">
    <property type="entry name" value="Kynurenine-oxoglutarate_AT"/>
</dbReference>
<comment type="caution">
    <text evidence="7">The sequence shown here is derived from an EMBL/GenBank/DDBJ whole genome shotgun (WGS) entry which is preliminary data.</text>
</comment>
<dbReference type="Gene3D" id="3.40.640.10">
    <property type="entry name" value="Type I PLP-dependent aspartate aminotransferase-like (Major domain)"/>
    <property type="match status" value="1"/>
</dbReference>
<dbReference type="EMBL" id="BNCD01000001">
    <property type="protein sequence ID" value="GHH69506.1"/>
    <property type="molecule type" value="Genomic_DNA"/>
</dbReference>
<sequence>MTSTAPAAGTGPRPLLNRRLAEFGTTIFAEMSALALRTGSINLGQGFPETDGPEEIREAAVRALRDGRGNQYPPGPGVPELRTAVADHQRRRYALDHDPDTEVLVTAGATEAIAAALLALVEPGDEVIALEPYYDSYAACIAMAGATRVPVTLRPAPAAAPAQGSAAPDAPHASNPSAPPGAPVPRGSAGGAAAHRTFRLDLDELRDAVTDRTRLLLLNTPHNPTGTVLTRAELAEIARLAVERDLLVVTDEVYEHLVFDGAEHIPLATFPGMRERTVTIGSAGKTFSFTGWKVGWATGSAELVTAVRAAKQFLTYVASGPFQYAAAEALALPDSYFEGLRDELQAGRDLLAAGLADAGFEVYRPTGTYFVTTDIRPLGESDGFAFCRALPERVGVVAIPNAVFYDHREMGAPYVRFAFCKRKDTLAEAVTRLGRLAP</sequence>
<dbReference type="InterPro" id="IPR015421">
    <property type="entry name" value="PyrdxlP-dep_Trfase_major"/>
</dbReference>
<comment type="cofactor">
    <cofactor evidence="1">
        <name>pyridoxal 5'-phosphate</name>
        <dbReference type="ChEBI" id="CHEBI:597326"/>
    </cofactor>
</comment>
<dbReference type="CDD" id="cd00609">
    <property type="entry name" value="AAT_like"/>
    <property type="match status" value="1"/>
</dbReference>
<name>A0A919KRL1_9ACTN</name>
<evidence type="ECO:0000256" key="4">
    <source>
        <dbReference type="ARBA" id="ARBA00022898"/>
    </source>
</evidence>
<dbReference type="InterPro" id="IPR015424">
    <property type="entry name" value="PyrdxlP-dep_Trfase"/>
</dbReference>
<evidence type="ECO:0000256" key="3">
    <source>
        <dbReference type="ARBA" id="ARBA00022679"/>
    </source>
</evidence>
<dbReference type="PANTHER" id="PTHR43807">
    <property type="entry name" value="FI04487P"/>
    <property type="match status" value="1"/>
</dbReference>
<proteinExistence type="predicted"/>
<dbReference type="Proteomes" id="UP000603708">
    <property type="component" value="Unassembled WGS sequence"/>
</dbReference>
<feature type="region of interest" description="Disordered" evidence="5">
    <location>
        <begin position="159"/>
        <end position="193"/>
    </location>
</feature>
<reference evidence="7" key="1">
    <citation type="journal article" date="2014" name="Int. J. Syst. Evol. Microbiol.">
        <title>Complete genome sequence of Corynebacterium casei LMG S-19264T (=DSM 44701T), isolated from a smear-ripened cheese.</title>
        <authorList>
            <consortium name="US DOE Joint Genome Institute (JGI-PGF)"/>
            <person name="Walter F."/>
            <person name="Albersmeier A."/>
            <person name="Kalinowski J."/>
            <person name="Ruckert C."/>
        </authorList>
    </citation>
    <scope>NUCLEOTIDE SEQUENCE</scope>
    <source>
        <strain evidence="7">JCM 5069</strain>
    </source>
</reference>
<dbReference type="GO" id="GO:0005737">
    <property type="term" value="C:cytoplasm"/>
    <property type="evidence" value="ECO:0007669"/>
    <property type="project" value="TreeGrafter"/>
</dbReference>
<protein>
    <submittedName>
        <fullName evidence="7">Aminotransferase</fullName>
    </submittedName>
</protein>
<gene>
    <name evidence="7" type="ORF">GCM10018793_02050</name>
</gene>
<reference evidence="7" key="2">
    <citation type="submission" date="2020-09" db="EMBL/GenBank/DDBJ databases">
        <authorList>
            <person name="Sun Q."/>
            <person name="Ohkuma M."/>
        </authorList>
    </citation>
    <scope>NUCLEOTIDE SEQUENCE</scope>
    <source>
        <strain evidence="7">JCM 5069</strain>
    </source>
</reference>
<evidence type="ECO:0000256" key="2">
    <source>
        <dbReference type="ARBA" id="ARBA00022576"/>
    </source>
</evidence>
<dbReference type="Gene3D" id="3.90.1150.10">
    <property type="entry name" value="Aspartate Aminotransferase, domain 1"/>
    <property type="match status" value="1"/>
</dbReference>
<keyword evidence="2 7" id="KW-0032">Aminotransferase</keyword>
<feature type="domain" description="Aminotransferase class I/classII large" evidence="6">
    <location>
        <begin position="196"/>
        <end position="433"/>
    </location>
</feature>
<dbReference type="InterPro" id="IPR004839">
    <property type="entry name" value="Aminotransferase_I/II_large"/>
</dbReference>
<evidence type="ECO:0000259" key="6">
    <source>
        <dbReference type="Pfam" id="PF00155"/>
    </source>
</evidence>
<feature type="domain" description="Aminotransferase class I/classII large" evidence="6">
    <location>
        <begin position="41"/>
        <end position="155"/>
    </location>
</feature>